<accession>A0A165FDQ2</accession>
<dbReference type="EMBL" id="KV407462">
    <property type="protein sequence ID" value="KZF20861.1"/>
    <property type="molecule type" value="Genomic_DNA"/>
</dbReference>
<organism evidence="1 2">
    <name type="scientific">Xylona heveae (strain CBS 132557 / TC161)</name>
    <dbReference type="NCBI Taxonomy" id="1328760"/>
    <lineage>
        <taxon>Eukaryota</taxon>
        <taxon>Fungi</taxon>
        <taxon>Dikarya</taxon>
        <taxon>Ascomycota</taxon>
        <taxon>Pezizomycotina</taxon>
        <taxon>Xylonomycetes</taxon>
        <taxon>Xylonales</taxon>
        <taxon>Xylonaceae</taxon>
        <taxon>Xylona</taxon>
    </lineage>
</organism>
<evidence type="ECO:0000313" key="2">
    <source>
        <dbReference type="Proteomes" id="UP000076632"/>
    </source>
</evidence>
<dbReference type="GeneID" id="28894703"/>
<dbReference type="Proteomes" id="UP000076632">
    <property type="component" value="Unassembled WGS sequence"/>
</dbReference>
<proteinExistence type="predicted"/>
<dbReference type="AlphaFoldDB" id="A0A165FDQ2"/>
<protein>
    <submittedName>
        <fullName evidence="1">Uncharacterized protein</fullName>
    </submittedName>
</protein>
<dbReference type="InParanoid" id="A0A165FDQ2"/>
<reference evidence="1 2" key="1">
    <citation type="journal article" date="2016" name="Fungal Biol.">
        <title>The genome of Xylona heveae provides a window into fungal endophytism.</title>
        <authorList>
            <person name="Gazis R."/>
            <person name="Kuo A."/>
            <person name="Riley R."/>
            <person name="LaButti K."/>
            <person name="Lipzen A."/>
            <person name="Lin J."/>
            <person name="Amirebrahimi M."/>
            <person name="Hesse C.N."/>
            <person name="Spatafora J.W."/>
            <person name="Henrissat B."/>
            <person name="Hainaut M."/>
            <person name="Grigoriev I.V."/>
            <person name="Hibbett D.S."/>
        </authorList>
    </citation>
    <scope>NUCLEOTIDE SEQUENCE [LARGE SCALE GENOMIC DNA]</scope>
    <source>
        <strain evidence="1 2">TC161</strain>
    </source>
</reference>
<evidence type="ECO:0000313" key="1">
    <source>
        <dbReference type="EMBL" id="KZF20861.1"/>
    </source>
</evidence>
<gene>
    <name evidence="1" type="ORF">L228DRAFT_180676</name>
</gene>
<dbReference type="RefSeq" id="XP_018186416.1">
    <property type="nucleotide sequence ID" value="XM_018329566.1"/>
</dbReference>
<name>A0A165FDQ2_XYLHT</name>
<keyword evidence="2" id="KW-1185">Reference proteome</keyword>
<sequence>MVVSYSTFHFRTLGWYTLARIMFPDCLYLRGTILLQKAFGLGFVCFIFKLQACTTHYFQRCAVNQGNNELKACDSTEQLAGGYVKATARIVILPHHLQHVAHGAGAWCRMRLLDPHTDFLGFSCGHYASIFSEMGLPVAHRVVGLGLCTLVLPGPPVETDSH</sequence>